<protein>
    <recommendedName>
        <fullName evidence="4">Glycoside hydrolase family 19 catalytic domain-containing protein</fullName>
    </recommendedName>
</protein>
<dbReference type="AlphaFoldDB" id="A0A6F8YKJ7"/>
<dbReference type="KEGG" id="psuu:Psuf_038520"/>
<dbReference type="FunFam" id="3.30.20.10:FF:000001">
    <property type="entry name" value="Endochitinase (Chitinase)"/>
    <property type="match status" value="1"/>
</dbReference>
<keyword evidence="6" id="KW-1185">Reference proteome</keyword>
<dbReference type="GO" id="GO:0006952">
    <property type="term" value="P:defense response"/>
    <property type="evidence" value="ECO:0007669"/>
    <property type="project" value="UniProtKB-KW"/>
</dbReference>
<dbReference type="CDD" id="cd00325">
    <property type="entry name" value="chitinase_GH19"/>
    <property type="match status" value="1"/>
</dbReference>
<dbReference type="RefSeq" id="WP_232074838.1">
    <property type="nucleotide sequence ID" value="NZ_AP022871.1"/>
</dbReference>
<dbReference type="PANTHER" id="PTHR22595:SF79">
    <property type="entry name" value="CHITINASE 12"/>
    <property type="match status" value="1"/>
</dbReference>
<sequence length="322" mass="35188">MSAFDPEDSIYAHARYFCHLAGEVKRLIDDNKVIGGHLTLTLMAWDMGLEAVEAAGGMPIIYLDSYPFLVRGLFAKYTADAGASSTTAPRRLPSRSPRRPGWRRGGGPRRRPHRAGRRGSARRSSRSLFPSRNSFYTYAGLTEEMKKFPAFAGTGDETTRKRELAAFLATVDHESGGLVHIEEINRSAWGDYCDTSQPYGCAAGQTYHGRGPIQLSWNTNYKAAGDALGIDLLNEPDLVKTDSSVAWRTALWFWMTQTGAGTMTAHAATTGDAGFGETIRTVNGAVECGGRASERVQNRIARYKRVAAVLGVQPEEEGKLTC</sequence>
<feature type="compositionally biased region" description="Basic residues" evidence="3">
    <location>
        <begin position="92"/>
        <end position="125"/>
    </location>
</feature>
<dbReference type="GO" id="GO:0016998">
    <property type="term" value="P:cell wall macromolecule catabolic process"/>
    <property type="evidence" value="ECO:0007669"/>
    <property type="project" value="InterPro"/>
</dbReference>
<reference evidence="5 6" key="1">
    <citation type="submission" date="2020-03" db="EMBL/GenBank/DDBJ databases">
        <title>Whole genome shotgun sequence of Phytohabitans suffuscus NBRC 105367.</title>
        <authorList>
            <person name="Komaki H."/>
            <person name="Tamura T."/>
        </authorList>
    </citation>
    <scope>NUCLEOTIDE SEQUENCE [LARGE SCALE GENOMIC DNA]</scope>
    <source>
        <strain evidence="5 6">NBRC 105367</strain>
    </source>
</reference>
<feature type="domain" description="Glycoside hydrolase family 19 catalytic" evidence="4">
    <location>
        <begin position="133"/>
        <end position="316"/>
    </location>
</feature>
<reference evidence="5 6" key="2">
    <citation type="submission" date="2020-03" db="EMBL/GenBank/DDBJ databases">
        <authorList>
            <person name="Ichikawa N."/>
            <person name="Kimura A."/>
            <person name="Kitahashi Y."/>
            <person name="Uohara A."/>
        </authorList>
    </citation>
    <scope>NUCLEOTIDE SEQUENCE [LARGE SCALE GENOMIC DNA]</scope>
    <source>
        <strain evidence="5 6">NBRC 105367</strain>
    </source>
</reference>
<organism evidence="5 6">
    <name type="scientific">Phytohabitans suffuscus</name>
    <dbReference type="NCBI Taxonomy" id="624315"/>
    <lineage>
        <taxon>Bacteria</taxon>
        <taxon>Bacillati</taxon>
        <taxon>Actinomycetota</taxon>
        <taxon>Actinomycetes</taxon>
        <taxon>Micromonosporales</taxon>
        <taxon>Micromonosporaceae</taxon>
    </lineage>
</organism>
<feature type="region of interest" description="Disordered" evidence="3">
    <location>
        <begin position="84"/>
        <end position="127"/>
    </location>
</feature>
<keyword evidence="1" id="KW-0611">Plant defense</keyword>
<evidence type="ECO:0000259" key="4">
    <source>
        <dbReference type="Pfam" id="PF00182"/>
    </source>
</evidence>
<dbReference type="InterPro" id="IPR023346">
    <property type="entry name" value="Lysozyme-like_dom_sf"/>
</dbReference>
<dbReference type="Proteomes" id="UP000503011">
    <property type="component" value="Chromosome"/>
</dbReference>
<evidence type="ECO:0000256" key="3">
    <source>
        <dbReference type="SAM" id="MobiDB-lite"/>
    </source>
</evidence>
<proteinExistence type="predicted"/>
<accession>A0A6F8YKJ7</accession>
<dbReference type="EMBL" id="AP022871">
    <property type="protein sequence ID" value="BCB86539.1"/>
    <property type="molecule type" value="Genomic_DNA"/>
</dbReference>
<dbReference type="GO" id="GO:0004568">
    <property type="term" value="F:chitinase activity"/>
    <property type="evidence" value="ECO:0007669"/>
    <property type="project" value="InterPro"/>
</dbReference>
<dbReference type="Pfam" id="PF00182">
    <property type="entry name" value="Glyco_hydro_19"/>
    <property type="match status" value="1"/>
</dbReference>
<gene>
    <name evidence="5" type="ORF">Psuf_038520</name>
</gene>
<name>A0A6F8YKJ7_9ACTN</name>
<dbReference type="SUPFAM" id="SSF53955">
    <property type="entry name" value="Lysozyme-like"/>
    <property type="match status" value="1"/>
</dbReference>
<evidence type="ECO:0000313" key="5">
    <source>
        <dbReference type="EMBL" id="BCB86539.1"/>
    </source>
</evidence>
<dbReference type="GO" id="GO:0006032">
    <property type="term" value="P:chitin catabolic process"/>
    <property type="evidence" value="ECO:0007669"/>
    <property type="project" value="InterPro"/>
</dbReference>
<dbReference type="InterPro" id="IPR000726">
    <property type="entry name" value="Glyco_hydro_19_cat"/>
</dbReference>
<evidence type="ECO:0000313" key="6">
    <source>
        <dbReference type="Proteomes" id="UP000503011"/>
    </source>
</evidence>
<dbReference type="Gene3D" id="3.30.20.10">
    <property type="entry name" value="Endochitinase, domain 2"/>
    <property type="match status" value="1"/>
</dbReference>
<evidence type="ECO:0000256" key="1">
    <source>
        <dbReference type="ARBA" id="ARBA00022821"/>
    </source>
</evidence>
<keyword evidence="2" id="KW-1015">Disulfide bond</keyword>
<evidence type="ECO:0000256" key="2">
    <source>
        <dbReference type="ARBA" id="ARBA00023157"/>
    </source>
</evidence>
<dbReference type="PANTHER" id="PTHR22595">
    <property type="entry name" value="CHITINASE-RELATED"/>
    <property type="match status" value="1"/>
</dbReference>
<dbReference type="Gene3D" id="1.10.530.10">
    <property type="match status" value="1"/>
</dbReference>